<accession>A0ACC0FV26</accession>
<gene>
    <name evidence="1" type="ORF">LOK49_LG12G00393</name>
</gene>
<evidence type="ECO:0000313" key="1">
    <source>
        <dbReference type="EMBL" id="KAI7992652.1"/>
    </source>
</evidence>
<comment type="caution">
    <text evidence="1">The sequence shown here is derived from an EMBL/GenBank/DDBJ whole genome shotgun (WGS) entry which is preliminary data.</text>
</comment>
<sequence length="160" mass="17864">MQSSNFTNIDQKLQDINITAYETVYITDQGIQVTPNDIDTDQSDKDSRATCKEPLYVWDNASNSVTDFNTYFLFVIGSDENVDYGDGLTFFLVPYDSTLNITKGGAIGLPANQITGEAISPFVLLWSLIPIEMRRSIQLTLIRQLSTLSNLVNMQYGTVT</sequence>
<keyword evidence="2" id="KW-1185">Reference proteome</keyword>
<organism evidence="1 2">
    <name type="scientific">Camellia lanceoleosa</name>
    <dbReference type="NCBI Taxonomy" id="1840588"/>
    <lineage>
        <taxon>Eukaryota</taxon>
        <taxon>Viridiplantae</taxon>
        <taxon>Streptophyta</taxon>
        <taxon>Embryophyta</taxon>
        <taxon>Tracheophyta</taxon>
        <taxon>Spermatophyta</taxon>
        <taxon>Magnoliopsida</taxon>
        <taxon>eudicotyledons</taxon>
        <taxon>Gunneridae</taxon>
        <taxon>Pentapetalae</taxon>
        <taxon>asterids</taxon>
        <taxon>Ericales</taxon>
        <taxon>Theaceae</taxon>
        <taxon>Camellia</taxon>
    </lineage>
</organism>
<evidence type="ECO:0000313" key="2">
    <source>
        <dbReference type="Proteomes" id="UP001060215"/>
    </source>
</evidence>
<dbReference type="Proteomes" id="UP001060215">
    <property type="component" value="Chromosome 13"/>
</dbReference>
<reference evidence="1 2" key="1">
    <citation type="journal article" date="2022" name="Plant J.">
        <title>Chromosome-level genome of Camellia lanceoleosa provides a valuable resource for understanding genome evolution and self-incompatibility.</title>
        <authorList>
            <person name="Gong W."/>
            <person name="Xiao S."/>
            <person name="Wang L."/>
            <person name="Liao Z."/>
            <person name="Chang Y."/>
            <person name="Mo W."/>
            <person name="Hu G."/>
            <person name="Li W."/>
            <person name="Zhao G."/>
            <person name="Zhu H."/>
            <person name="Hu X."/>
            <person name="Ji K."/>
            <person name="Xiang X."/>
            <person name="Song Q."/>
            <person name="Yuan D."/>
            <person name="Jin S."/>
            <person name="Zhang L."/>
        </authorList>
    </citation>
    <scope>NUCLEOTIDE SEQUENCE [LARGE SCALE GENOMIC DNA]</scope>
    <source>
        <strain evidence="1">SQ_2022a</strain>
    </source>
</reference>
<name>A0ACC0FV26_9ERIC</name>
<proteinExistence type="predicted"/>
<protein>
    <submittedName>
        <fullName evidence="1">Uncharacterized protein</fullName>
    </submittedName>
</protein>
<dbReference type="EMBL" id="CM045770">
    <property type="protein sequence ID" value="KAI7992652.1"/>
    <property type="molecule type" value="Genomic_DNA"/>
</dbReference>